<dbReference type="InParanoid" id="A0A0C2X2Y8"/>
<feature type="compositionally biased region" description="Pro residues" evidence="1">
    <location>
        <begin position="8"/>
        <end position="20"/>
    </location>
</feature>
<feature type="region of interest" description="Disordered" evidence="1">
    <location>
        <begin position="381"/>
        <end position="402"/>
    </location>
</feature>
<protein>
    <submittedName>
        <fullName evidence="2">Uncharacterized protein</fullName>
    </submittedName>
</protein>
<feature type="region of interest" description="Disordered" evidence="1">
    <location>
        <begin position="442"/>
        <end position="471"/>
    </location>
</feature>
<dbReference type="AlphaFoldDB" id="A0A0C2X2Y8"/>
<evidence type="ECO:0000313" key="3">
    <source>
        <dbReference type="Proteomes" id="UP000054549"/>
    </source>
</evidence>
<accession>A0A0C2X2Y8</accession>
<gene>
    <name evidence="2" type="ORF">M378DRAFT_179451</name>
</gene>
<name>A0A0C2X2Y8_AMAMK</name>
<dbReference type="OrthoDB" id="3238775at2759"/>
<dbReference type="Proteomes" id="UP000054549">
    <property type="component" value="Unassembled WGS sequence"/>
</dbReference>
<dbReference type="EMBL" id="KN818263">
    <property type="protein sequence ID" value="KIL63078.1"/>
    <property type="molecule type" value="Genomic_DNA"/>
</dbReference>
<feature type="compositionally biased region" description="Acidic residues" evidence="1">
    <location>
        <begin position="280"/>
        <end position="289"/>
    </location>
</feature>
<reference evidence="2 3" key="1">
    <citation type="submission" date="2014-04" db="EMBL/GenBank/DDBJ databases">
        <title>Evolutionary Origins and Diversification of the Mycorrhizal Mutualists.</title>
        <authorList>
            <consortium name="DOE Joint Genome Institute"/>
            <consortium name="Mycorrhizal Genomics Consortium"/>
            <person name="Kohler A."/>
            <person name="Kuo A."/>
            <person name="Nagy L.G."/>
            <person name="Floudas D."/>
            <person name="Copeland A."/>
            <person name="Barry K.W."/>
            <person name="Cichocki N."/>
            <person name="Veneault-Fourrey C."/>
            <person name="LaButti K."/>
            <person name="Lindquist E.A."/>
            <person name="Lipzen A."/>
            <person name="Lundell T."/>
            <person name="Morin E."/>
            <person name="Murat C."/>
            <person name="Riley R."/>
            <person name="Ohm R."/>
            <person name="Sun H."/>
            <person name="Tunlid A."/>
            <person name="Henrissat B."/>
            <person name="Grigoriev I.V."/>
            <person name="Hibbett D.S."/>
            <person name="Martin F."/>
        </authorList>
    </citation>
    <scope>NUCLEOTIDE SEQUENCE [LARGE SCALE GENOMIC DNA]</scope>
    <source>
        <strain evidence="2 3">Koide BX008</strain>
    </source>
</reference>
<keyword evidence="3" id="KW-1185">Reference proteome</keyword>
<sequence>MFPRIPGGSPPPPYQPPPNYTPANENITLPSSSDTPLSTPRLTSLSSPPRSESEDSVTRGEIEVFGHPLAFAPLTLGIQSQARSQSPTITTTPVTISPPLSDAIQLAELSGLPATRNSGRGRPRKTPAQVEVAPTTFEMLFQILQPEKKKSRARGGKVKLEKQEPITIGPIEVPFDIQWDDLLRCIAKELKTTPQCLVVDSFEWHFLRPQTGPWVPLKTEAGMRSMLKQALAKSTARDASSGFVTVRMRPPLAPSTFTSSTLPWEATAGGNRGGMVAPSGDEDELSDDDGVGPQMKKARLGDELENLAQEIADKYPPGICKLHPDKACFHHRNADLHFDLDRARRLVWAQAILKGNATLTKIPLGVSNLFKANQAMKVLKSQASATPTGPEPEPATPNRVQANPYATFPGFYPFPSPVPPPFGYPPGFNPFSVPQMGWAQSANIGPFPHTPTTGPSRSRYSDSDDLRSSSPPIPDCGIHEFCVVHGFGEDIEAGLDRLGFQMGDNLDGVSREDWTAAGFKPLVWSRVMKAYAKYKRNLKSQN</sequence>
<feature type="compositionally biased region" description="Low complexity" evidence="1">
    <location>
        <begin position="28"/>
        <end position="50"/>
    </location>
</feature>
<organism evidence="2 3">
    <name type="scientific">Amanita muscaria (strain Koide BX008)</name>
    <dbReference type="NCBI Taxonomy" id="946122"/>
    <lineage>
        <taxon>Eukaryota</taxon>
        <taxon>Fungi</taxon>
        <taxon>Dikarya</taxon>
        <taxon>Basidiomycota</taxon>
        <taxon>Agaricomycotina</taxon>
        <taxon>Agaricomycetes</taxon>
        <taxon>Agaricomycetidae</taxon>
        <taxon>Agaricales</taxon>
        <taxon>Pluteineae</taxon>
        <taxon>Amanitaceae</taxon>
        <taxon>Amanita</taxon>
    </lineage>
</organism>
<feature type="region of interest" description="Disordered" evidence="1">
    <location>
        <begin position="270"/>
        <end position="289"/>
    </location>
</feature>
<proteinExistence type="predicted"/>
<evidence type="ECO:0000313" key="2">
    <source>
        <dbReference type="EMBL" id="KIL63078.1"/>
    </source>
</evidence>
<dbReference type="HOGENOM" id="CLU_502445_0_0_1"/>
<feature type="region of interest" description="Disordered" evidence="1">
    <location>
        <begin position="1"/>
        <end position="58"/>
    </location>
</feature>
<evidence type="ECO:0000256" key="1">
    <source>
        <dbReference type="SAM" id="MobiDB-lite"/>
    </source>
</evidence>